<dbReference type="HOGENOM" id="CLU_1068263_0_0_9"/>
<dbReference type="RefSeq" id="WP_013429679.1">
    <property type="nucleotide sequence ID" value="NC_014720.1"/>
</dbReference>
<name>E4SEP3_CALK2</name>
<evidence type="ECO:0000313" key="1">
    <source>
        <dbReference type="EMBL" id="ADQ45530.1"/>
    </source>
</evidence>
<protein>
    <submittedName>
        <fullName evidence="1">Uncharacterized protein</fullName>
    </submittedName>
</protein>
<reference key="1">
    <citation type="submission" date="2010-11" db="EMBL/GenBank/DDBJ databases">
        <title>Complete sequence of Caldicellulosiruptor kronotskyensis 2002.</title>
        <authorList>
            <consortium name="US DOE Joint Genome Institute"/>
            <person name="Lucas S."/>
            <person name="Copeland A."/>
            <person name="Lapidus A."/>
            <person name="Cheng J.-F."/>
            <person name="Bruce D."/>
            <person name="Goodwin L."/>
            <person name="Pitluck S."/>
            <person name="Davenport K."/>
            <person name="Detter J.C."/>
            <person name="Han C."/>
            <person name="Tapia R."/>
            <person name="Land M."/>
            <person name="Hauser L."/>
            <person name="Jeffries C."/>
            <person name="Kyrpides N."/>
            <person name="Ivanova N."/>
            <person name="Mikhailova N."/>
            <person name="Blumer-Schuette S.E."/>
            <person name="Kelly R.M."/>
            <person name="Woyke T."/>
        </authorList>
    </citation>
    <scope>NUCLEOTIDE SEQUENCE</scope>
    <source>
        <strain>2002</strain>
    </source>
</reference>
<accession>E4SEP3</accession>
<dbReference type="Proteomes" id="UP000006835">
    <property type="component" value="Chromosome"/>
</dbReference>
<proteinExistence type="predicted"/>
<dbReference type="PATRIC" id="fig|632348.3.peg.678"/>
<gene>
    <name evidence="1" type="ordered locus">Calkro_0636</name>
</gene>
<dbReference type="KEGG" id="ckn:Calkro_0636"/>
<sequence>MWLLFVILLILLSGIAAMIAIYMKTKGKSKNSTGGEIKKRETQGDLKSLFDITNILEDGTICIGENTYTRIYYFSTLDFGLLSESEQQLFENDLITIVRAIDIPVQLFTTVQRVEITRYIDMLDSVLNNIETPESIKRYTKALKDRLEYMRTSDEFFVRKNYIILSVAEQRQDIALDKLNLEEKKLFQLFRRASIKVYQLDRISVLELLRSQLRRGSTLLLSKAVKSGALASIITGRGIIADEIEDKEQELKQEYRTAQT</sequence>
<organism evidence="1 2">
    <name type="scientific">Caldicellulosiruptor kronotskyensis (strain DSM 18902 / VKM B-2412 / 2002)</name>
    <dbReference type="NCBI Taxonomy" id="632348"/>
    <lineage>
        <taxon>Bacteria</taxon>
        <taxon>Bacillati</taxon>
        <taxon>Bacillota</taxon>
        <taxon>Bacillota incertae sedis</taxon>
        <taxon>Caldicellulosiruptorales</taxon>
        <taxon>Caldicellulosiruptoraceae</taxon>
        <taxon>Caldicellulosiruptor</taxon>
    </lineage>
</organism>
<dbReference type="EMBL" id="CP002330">
    <property type="protein sequence ID" value="ADQ45530.1"/>
    <property type="molecule type" value="Genomic_DNA"/>
</dbReference>
<reference evidence="1 2" key="2">
    <citation type="journal article" date="2011" name="J. Bacteriol.">
        <title>Complete genome sequences for the anaerobic, extremely thermophilic plant biomass-degrading bacteria Caldicellulosiruptor hydrothermalis, Caldicellulosiruptor kristjanssonii, Caldicellulosiruptor kronotskyensis, Caldicellulosiruptor owensenis, and Caldicellulosiruptor lactoaceticus.</title>
        <authorList>
            <person name="Blumer-Schuette S.E."/>
            <person name="Ozdemir I."/>
            <person name="Mistry D."/>
            <person name="Lucas S."/>
            <person name="Lapidus A."/>
            <person name="Cheng J.F."/>
            <person name="Goodwin L.A."/>
            <person name="Pitluck S."/>
            <person name="Land M.L."/>
            <person name="Hauser L.J."/>
            <person name="Woyke T."/>
            <person name="Mikhailova N."/>
            <person name="Pati A."/>
            <person name="Kyrpides N.C."/>
            <person name="Ivanova N."/>
            <person name="Detter J.C."/>
            <person name="Walston-Davenport K."/>
            <person name="Han S."/>
            <person name="Adams M.W."/>
            <person name="Kelly R.M."/>
        </authorList>
    </citation>
    <scope>NUCLEOTIDE SEQUENCE [LARGE SCALE GENOMIC DNA]</scope>
    <source>
        <strain evidence="2">DSM 18902 / VKM B-2412 / 2002</strain>
    </source>
</reference>
<evidence type="ECO:0000313" key="2">
    <source>
        <dbReference type="Proteomes" id="UP000006835"/>
    </source>
</evidence>
<dbReference type="AlphaFoldDB" id="E4SEP3"/>
<keyword evidence="2" id="KW-1185">Reference proteome</keyword>